<name>A0A2N1M1M5_9GLOM</name>
<protein>
    <recommendedName>
        <fullName evidence="4">F-box domain-containing protein</fullName>
    </recommendedName>
</protein>
<dbReference type="VEuPathDB" id="FungiDB:FUN_015465"/>
<evidence type="ECO:0008006" key="4">
    <source>
        <dbReference type="Google" id="ProtNLM"/>
    </source>
</evidence>
<feature type="compositionally biased region" description="Basic residues" evidence="1">
    <location>
        <begin position="155"/>
        <end position="167"/>
    </location>
</feature>
<dbReference type="EMBL" id="LLXL01007382">
    <property type="protein sequence ID" value="PKK55532.1"/>
    <property type="molecule type" value="Genomic_DNA"/>
</dbReference>
<feature type="compositionally biased region" description="Polar residues" evidence="1">
    <location>
        <begin position="171"/>
        <end position="185"/>
    </location>
</feature>
<proteinExistence type="predicted"/>
<reference evidence="2 3" key="1">
    <citation type="submission" date="2016-04" db="EMBL/GenBank/DDBJ databases">
        <title>Genome analyses suggest a sexual origin of heterokaryosis in a supposedly ancient asexual fungus.</title>
        <authorList>
            <person name="Ropars J."/>
            <person name="Sedzielewska K."/>
            <person name="Noel J."/>
            <person name="Charron P."/>
            <person name="Farinelli L."/>
            <person name="Marton T."/>
            <person name="Kruger M."/>
            <person name="Pelin A."/>
            <person name="Brachmann A."/>
            <person name="Corradi N."/>
        </authorList>
    </citation>
    <scope>NUCLEOTIDE SEQUENCE [LARGE SCALE GENOMIC DNA]</scope>
    <source>
        <strain evidence="2 3">C2</strain>
    </source>
</reference>
<accession>A0A2N1M1M5</accession>
<reference evidence="2 3" key="2">
    <citation type="submission" date="2017-10" db="EMBL/GenBank/DDBJ databases">
        <title>Extensive intraspecific genome diversity in a model arbuscular mycorrhizal fungus.</title>
        <authorList>
            <person name="Chen E.C.H."/>
            <person name="Morin E."/>
            <person name="Baudet D."/>
            <person name="Noel J."/>
            <person name="Ndikumana S."/>
            <person name="Charron P."/>
            <person name="St-Onge C."/>
            <person name="Giorgi J."/>
            <person name="Grigoriev I.V."/>
            <person name="Roux C."/>
            <person name="Martin F.M."/>
            <person name="Corradi N."/>
        </authorList>
    </citation>
    <scope>NUCLEOTIDE SEQUENCE [LARGE SCALE GENOMIC DNA]</scope>
    <source>
        <strain evidence="2 3">C2</strain>
    </source>
</reference>
<feature type="region of interest" description="Disordered" evidence="1">
    <location>
        <begin position="103"/>
        <end position="185"/>
    </location>
</feature>
<evidence type="ECO:0000313" key="2">
    <source>
        <dbReference type="EMBL" id="PKK55532.1"/>
    </source>
</evidence>
<dbReference type="AlphaFoldDB" id="A0A2N1M1M5"/>
<feature type="compositionally biased region" description="Low complexity" evidence="1">
    <location>
        <begin position="127"/>
        <end position="153"/>
    </location>
</feature>
<sequence length="209" mass="24026">MLNRLPVEIVERIVAKIPDTDLIAQYEKDNIDWITFEIVLFFYKGWMDYLTENQLYIMEKMLRNGMVVDFQERETIEYALSEQRWGGDPWGLDWEWNEWTQQETLRNNSRSRSRSKSRDQSTSAQRSNSNCPKNNNQNNHTNPSSSGSAGSSSTAHRHTPSTNRKGKDRSVSFSSNARTPLLDPNSSSALEAALNILNVLKSLQHDVAR</sequence>
<organism evidence="2 3">
    <name type="scientific">Rhizophagus irregularis</name>
    <dbReference type="NCBI Taxonomy" id="588596"/>
    <lineage>
        <taxon>Eukaryota</taxon>
        <taxon>Fungi</taxon>
        <taxon>Fungi incertae sedis</taxon>
        <taxon>Mucoromycota</taxon>
        <taxon>Glomeromycotina</taxon>
        <taxon>Glomeromycetes</taxon>
        <taxon>Glomerales</taxon>
        <taxon>Glomeraceae</taxon>
        <taxon>Rhizophagus</taxon>
    </lineage>
</organism>
<dbReference type="VEuPathDB" id="FungiDB:RhiirA1_472509"/>
<dbReference type="Proteomes" id="UP000233469">
    <property type="component" value="Unassembled WGS sequence"/>
</dbReference>
<feature type="non-terminal residue" evidence="2">
    <location>
        <position position="209"/>
    </location>
</feature>
<evidence type="ECO:0000313" key="3">
    <source>
        <dbReference type="Proteomes" id="UP000233469"/>
    </source>
</evidence>
<evidence type="ECO:0000256" key="1">
    <source>
        <dbReference type="SAM" id="MobiDB-lite"/>
    </source>
</evidence>
<comment type="caution">
    <text evidence="2">The sequence shown here is derived from an EMBL/GenBank/DDBJ whole genome shotgun (WGS) entry which is preliminary data.</text>
</comment>
<gene>
    <name evidence="2" type="ORF">RhiirC2_802140</name>
</gene>